<keyword evidence="2" id="KW-1185">Reference proteome</keyword>
<dbReference type="EMBL" id="AEDD01000007">
    <property type="protein sequence ID" value="EFM10508.1"/>
    <property type="molecule type" value="Genomic_DNA"/>
</dbReference>
<feature type="non-terminal residue" evidence="1">
    <location>
        <position position="1"/>
    </location>
</feature>
<protein>
    <recommendedName>
        <fullName evidence="3">Transposase</fullName>
    </recommendedName>
</protein>
<proteinExistence type="predicted"/>
<sequence length="52" mass="6119">KIIYLQALDYNEKWCGRAIRGFVDVDTKAKLEQMYLERYAANHPNLELTQTS</sequence>
<evidence type="ECO:0000313" key="1">
    <source>
        <dbReference type="EMBL" id="EFM10508.1"/>
    </source>
</evidence>
<dbReference type="Proteomes" id="UP000005387">
    <property type="component" value="Unassembled WGS sequence"/>
</dbReference>
<evidence type="ECO:0000313" key="2">
    <source>
        <dbReference type="Proteomes" id="UP000005387"/>
    </source>
</evidence>
<organism evidence="1 2">
    <name type="scientific">Paenibacillus curdlanolyticus YK9</name>
    <dbReference type="NCBI Taxonomy" id="717606"/>
    <lineage>
        <taxon>Bacteria</taxon>
        <taxon>Bacillati</taxon>
        <taxon>Bacillota</taxon>
        <taxon>Bacilli</taxon>
        <taxon>Bacillales</taxon>
        <taxon>Paenibacillaceae</taxon>
        <taxon>Paenibacillus</taxon>
    </lineage>
</organism>
<accession>E0IAV4</accession>
<dbReference type="AlphaFoldDB" id="E0IAV4"/>
<reference evidence="1 2" key="1">
    <citation type="submission" date="2010-07" db="EMBL/GenBank/DDBJ databases">
        <title>The draft genome of Paenibacillus curdlanolyticus YK9.</title>
        <authorList>
            <consortium name="US DOE Joint Genome Institute (JGI-PGF)"/>
            <person name="Lucas S."/>
            <person name="Copeland A."/>
            <person name="Lapidus A."/>
            <person name="Cheng J.-F."/>
            <person name="Bruce D."/>
            <person name="Goodwin L."/>
            <person name="Pitluck S."/>
            <person name="Land M.L."/>
            <person name="Hauser L."/>
            <person name="Chang Y.-J."/>
            <person name="Jeffries C."/>
            <person name="Anderson I.J."/>
            <person name="Johnson E."/>
            <person name="Loganathan U."/>
            <person name="Mulhopadhyay B."/>
            <person name="Kyrpides N."/>
            <person name="Woyke T.J."/>
        </authorList>
    </citation>
    <scope>NUCLEOTIDE SEQUENCE [LARGE SCALE GENOMIC DNA]</scope>
    <source>
        <strain evidence="1 2">YK9</strain>
    </source>
</reference>
<name>E0IAV4_9BACL</name>
<gene>
    <name evidence="1" type="ORF">PaecuDRAFT_2944</name>
</gene>
<evidence type="ECO:0008006" key="3">
    <source>
        <dbReference type="Google" id="ProtNLM"/>
    </source>
</evidence>